<proteinExistence type="inferred from homology"/>
<dbReference type="GO" id="GO:0009044">
    <property type="term" value="F:xylan 1,4-beta-xylosidase activity"/>
    <property type="evidence" value="ECO:0007669"/>
    <property type="project" value="UniProtKB-EC"/>
</dbReference>
<dbReference type="EC" id="3.2.1.37" evidence="5"/>
<dbReference type="Gene3D" id="3.20.20.80">
    <property type="entry name" value="Glycosidases"/>
    <property type="match status" value="1"/>
</dbReference>
<gene>
    <name evidence="5" type="ORF">HDG69_000554</name>
</gene>
<keyword evidence="2 5" id="KW-0378">Hydrolase</keyword>
<evidence type="ECO:0000256" key="2">
    <source>
        <dbReference type="ARBA" id="ARBA00022801"/>
    </source>
</evidence>
<evidence type="ECO:0000313" key="5">
    <source>
        <dbReference type="EMBL" id="NOV96001.1"/>
    </source>
</evidence>
<evidence type="ECO:0000313" key="6">
    <source>
        <dbReference type="Proteomes" id="UP000757540"/>
    </source>
</evidence>
<dbReference type="SUPFAM" id="SSF51445">
    <property type="entry name" value="(Trans)glycosidases"/>
    <property type="match status" value="1"/>
</dbReference>
<reference evidence="5 6" key="1">
    <citation type="submission" date="2020-05" db="EMBL/GenBank/DDBJ databases">
        <title>Genomic Encyclopedia of Type Strains, Phase III (KMG-III): the genomes of soil and plant-associated and newly described type strains.</title>
        <authorList>
            <person name="Whitman W."/>
        </authorList>
    </citation>
    <scope>NUCLEOTIDE SEQUENCE [LARGE SCALE GENOMIC DNA]</scope>
    <source>
        <strain evidence="5 6">KCTC 19046</strain>
    </source>
</reference>
<dbReference type="Gene3D" id="2.60.40.1500">
    <property type="entry name" value="Glycosyl hydrolase domain, family 39"/>
    <property type="match status" value="1"/>
</dbReference>
<accession>A0ABX2A328</accession>
<dbReference type="SUPFAM" id="SSF51011">
    <property type="entry name" value="Glycosyl hydrolase domain"/>
    <property type="match status" value="1"/>
</dbReference>
<name>A0ABX2A328_9MICO</name>
<dbReference type="PANTHER" id="PTHR12631:SF10">
    <property type="entry name" value="BETA-XYLOSIDASE-LIKE PROTEIN-RELATED"/>
    <property type="match status" value="1"/>
</dbReference>
<dbReference type="InterPro" id="IPR051923">
    <property type="entry name" value="Glycosyl_Hydrolase_39"/>
</dbReference>
<feature type="domain" description="Glycosyl hydrolases family 39 N-terminal catalytic" evidence="4">
    <location>
        <begin position="8"/>
        <end position="468"/>
    </location>
</feature>
<organism evidence="5 6">
    <name type="scientific">Isoptericola halotolerans</name>
    <dbReference type="NCBI Taxonomy" id="300560"/>
    <lineage>
        <taxon>Bacteria</taxon>
        <taxon>Bacillati</taxon>
        <taxon>Actinomycetota</taxon>
        <taxon>Actinomycetes</taxon>
        <taxon>Micrococcales</taxon>
        <taxon>Promicromonosporaceae</taxon>
        <taxon>Isoptericola</taxon>
    </lineage>
</organism>
<dbReference type="EMBL" id="JABEZU010000001">
    <property type="protein sequence ID" value="NOV96001.1"/>
    <property type="molecule type" value="Genomic_DNA"/>
</dbReference>
<dbReference type="Proteomes" id="UP000757540">
    <property type="component" value="Unassembled WGS sequence"/>
</dbReference>
<dbReference type="InterPro" id="IPR017853">
    <property type="entry name" value="GH"/>
</dbReference>
<dbReference type="PANTHER" id="PTHR12631">
    <property type="entry name" value="ALPHA-L-IDURONIDASE"/>
    <property type="match status" value="1"/>
</dbReference>
<evidence type="ECO:0000256" key="3">
    <source>
        <dbReference type="ARBA" id="ARBA00023295"/>
    </source>
</evidence>
<evidence type="ECO:0000256" key="1">
    <source>
        <dbReference type="ARBA" id="ARBA00008875"/>
    </source>
</evidence>
<dbReference type="PRINTS" id="PR00745">
    <property type="entry name" value="GLHYDRLASE39"/>
</dbReference>
<protein>
    <submittedName>
        <fullName evidence="5">Xylan 1,4-beta-xylosidase</fullName>
        <ecNumber evidence="5">3.2.1.37</ecNumber>
    </submittedName>
</protein>
<dbReference type="RefSeq" id="WP_171782243.1">
    <property type="nucleotide sequence ID" value="NZ_BAAAML010000002.1"/>
</dbReference>
<keyword evidence="3 5" id="KW-0326">Glycosidase</keyword>
<dbReference type="Pfam" id="PF01229">
    <property type="entry name" value="Glyco_hydro_39"/>
    <property type="match status" value="1"/>
</dbReference>
<dbReference type="InterPro" id="IPR049166">
    <property type="entry name" value="GH39_cat"/>
</dbReference>
<dbReference type="InterPro" id="IPR000514">
    <property type="entry name" value="Glyco_hydro_39"/>
</dbReference>
<comment type="caution">
    <text evidence="5">The sequence shown here is derived from an EMBL/GenBank/DDBJ whole genome shotgun (WGS) entry which is preliminary data.</text>
</comment>
<evidence type="ECO:0000259" key="4">
    <source>
        <dbReference type="Pfam" id="PF01229"/>
    </source>
</evidence>
<comment type="similarity">
    <text evidence="1">Belongs to the glycosyl hydrolase 39 family.</text>
</comment>
<keyword evidence="6" id="KW-1185">Reference proteome</keyword>
<sequence length="511" mass="56628">MTSLVVPSEPTGVLSDAWRTCVGTGRLNLALRRDHHESLALAQSEIGFRHVRGHGLLSDDMGVHRPYDAAGHTGTRYGFSYVDQVFDAWLSLGIRPFLELGFMPSGLASGSQTVFWWQGNVTPPRDYREWADLVQHLVRHAVDRYGLDEVRRWPIEVWNEPNLTQFWQGASQEEYFRLYEVTAAAVKDVDPALQVGGPAVSPGADDWWQPFADFVTDRDVPVDFLSFHAYTAGPAQHVPFGTYQSLRPPEVLLEQFARPAQLLAGSRLAGLPAHVTEFSTSYRPDNPVHDTAYQAAALAPVLARGGDLVDSFSYWTFCDVFEEEGVPTTMFHGGFGMLGHRQVRKPVFHLYAFMARMGRDVLQRGADHLVTRGAGGRLTVLAWQPVGGSEAPPETDRHALRLTLPVGPTASRVSVHRSRVDEQRGNAFTAWRHLGRPASPTSRQLAVLEEAAQPERSTTSLPVADGRVELRIELERHEVTLVEIDVVDDETPPWLDDARILGRAGDPGQGA</sequence>